<dbReference type="AlphaFoldDB" id="A0AAU9AN60"/>
<proteinExistence type="predicted"/>
<dbReference type="Proteomes" id="UP000218824">
    <property type="component" value="Chromosome"/>
</dbReference>
<evidence type="ECO:0000313" key="3">
    <source>
        <dbReference type="EMBL" id="BAV99884.1"/>
    </source>
</evidence>
<dbReference type="Pfam" id="PF11259">
    <property type="entry name" value="DUF3060"/>
    <property type="match status" value="1"/>
</dbReference>
<evidence type="ECO:0000256" key="1">
    <source>
        <dbReference type="SAM" id="MobiDB-lite"/>
    </source>
</evidence>
<reference evidence="3 4" key="1">
    <citation type="journal article" date="2017" name="DNA Res.">
        <title>Complete genome sequence and expression profile of the commercial lytic enzyme producer Lysobacter enzymogenes M497-1.</title>
        <authorList>
            <person name="Takami H."/>
            <person name="Toyoda A."/>
            <person name="Uchiyama I."/>
            <person name="Itoh T."/>
            <person name="Takaki Y."/>
            <person name="Arai W."/>
            <person name="Nishi S."/>
            <person name="Kawai M."/>
            <person name="Shinya K."/>
            <person name="Ikeda H."/>
        </authorList>
    </citation>
    <scope>NUCLEOTIDE SEQUENCE [LARGE SCALE GENOMIC DNA]</scope>
    <source>
        <strain evidence="3 4">M497-1</strain>
    </source>
</reference>
<feature type="chain" id="PRO_5043975617" evidence="2">
    <location>
        <begin position="23"/>
        <end position="128"/>
    </location>
</feature>
<gene>
    <name evidence="3" type="ORF">LEN_4397</name>
</gene>
<keyword evidence="2" id="KW-0732">Signal</keyword>
<dbReference type="EMBL" id="AP014940">
    <property type="protein sequence ID" value="BAV99884.1"/>
    <property type="molecule type" value="Genomic_DNA"/>
</dbReference>
<feature type="signal peptide" evidence="2">
    <location>
        <begin position="1"/>
        <end position="22"/>
    </location>
</feature>
<name>A0AAU9AN60_LYSEN</name>
<organism evidence="3 4">
    <name type="scientific">Lysobacter enzymogenes</name>
    <dbReference type="NCBI Taxonomy" id="69"/>
    <lineage>
        <taxon>Bacteria</taxon>
        <taxon>Pseudomonadati</taxon>
        <taxon>Pseudomonadota</taxon>
        <taxon>Gammaproteobacteria</taxon>
        <taxon>Lysobacterales</taxon>
        <taxon>Lysobacteraceae</taxon>
        <taxon>Lysobacter</taxon>
    </lineage>
</organism>
<dbReference type="RefSeq" id="WP_096381262.1">
    <property type="nucleotide sequence ID" value="NZ_AP014940.1"/>
</dbReference>
<protein>
    <submittedName>
        <fullName evidence="3">Threonine rich protein</fullName>
    </submittedName>
</protein>
<evidence type="ECO:0000256" key="2">
    <source>
        <dbReference type="SAM" id="SignalP"/>
    </source>
</evidence>
<evidence type="ECO:0000313" key="4">
    <source>
        <dbReference type="Proteomes" id="UP000218824"/>
    </source>
</evidence>
<dbReference type="InterPro" id="IPR021417">
    <property type="entry name" value="DUF3060"/>
</dbReference>
<sequence length="128" mass="13029">MKNQIASLTLLLSLGFSGLLHAAPLGAGETGEVVEEDGRISIEGTNLQRSFVGTGGELHLVGANNRITVSGPLSLISVNGAGNTVQVDSVKRVEIVGAESHVYYKSAPTKTGRPASSVTGAGSGVSKR</sequence>
<dbReference type="KEGG" id="lem:LEN_4397"/>
<dbReference type="GeneID" id="83066186"/>
<accession>A0AAU9AN60</accession>
<feature type="region of interest" description="Disordered" evidence="1">
    <location>
        <begin position="106"/>
        <end position="128"/>
    </location>
</feature>